<feature type="coiled-coil region" evidence="1">
    <location>
        <begin position="48"/>
        <end position="82"/>
    </location>
</feature>
<dbReference type="AlphaFoldDB" id="A0ABD1L737"/>
<reference evidence="2 3" key="1">
    <citation type="submission" date="2024-08" db="EMBL/GenBank/DDBJ databases">
        <title>Insights into the chromosomal genome structure of Flemingia macrophylla.</title>
        <authorList>
            <person name="Ding Y."/>
            <person name="Zhao Y."/>
            <person name="Bi W."/>
            <person name="Wu M."/>
            <person name="Zhao G."/>
            <person name="Gong Y."/>
            <person name="Li W."/>
            <person name="Zhang P."/>
        </authorList>
    </citation>
    <scope>NUCLEOTIDE SEQUENCE [LARGE SCALE GENOMIC DNA]</scope>
    <source>
        <strain evidence="2">DYQJB</strain>
        <tissue evidence="2">Leaf</tissue>
    </source>
</reference>
<keyword evidence="3" id="KW-1185">Reference proteome</keyword>
<evidence type="ECO:0000256" key="1">
    <source>
        <dbReference type="SAM" id="Coils"/>
    </source>
</evidence>
<evidence type="ECO:0000313" key="3">
    <source>
        <dbReference type="Proteomes" id="UP001603857"/>
    </source>
</evidence>
<keyword evidence="1" id="KW-0175">Coiled coil</keyword>
<accession>A0ABD1L737</accession>
<proteinExistence type="predicted"/>
<organism evidence="2 3">
    <name type="scientific">Flemingia macrophylla</name>
    <dbReference type="NCBI Taxonomy" id="520843"/>
    <lineage>
        <taxon>Eukaryota</taxon>
        <taxon>Viridiplantae</taxon>
        <taxon>Streptophyta</taxon>
        <taxon>Embryophyta</taxon>
        <taxon>Tracheophyta</taxon>
        <taxon>Spermatophyta</taxon>
        <taxon>Magnoliopsida</taxon>
        <taxon>eudicotyledons</taxon>
        <taxon>Gunneridae</taxon>
        <taxon>Pentapetalae</taxon>
        <taxon>rosids</taxon>
        <taxon>fabids</taxon>
        <taxon>Fabales</taxon>
        <taxon>Fabaceae</taxon>
        <taxon>Papilionoideae</taxon>
        <taxon>50 kb inversion clade</taxon>
        <taxon>NPAAA clade</taxon>
        <taxon>indigoferoid/millettioid clade</taxon>
        <taxon>Phaseoleae</taxon>
        <taxon>Flemingia</taxon>
    </lineage>
</organism>
<name>A0ABD1L737_9FABA</name>
<comment type="caution">
    <text evidence="2">The sequence shown here is derived from an EMBL/GenBank/DDBJ whole genome shotgun (WGS) entry which is preliminary data.</text>
</comment>
<sequence>MMQEDLTMTRSEAQKWWEVTNKRSASLSEFREKEKKGLAQIGRLCEERDRAIDKANELQALISFYKEKAQEAQSNCDNMSQAVHQQAEALARHVGEAEEEWNRHIDPPLVFFRLFCFCQNMLRSIG</sequence>
<evidence type="ECO:0000313" key="2">
    <source>
        <dbReference type="EMBL" id="KAL2319173.1"/>
    </source>
</evidence>
<gene>
    <name evidence="2" type="ORF">Fmac_033049</name>
</gene>
<dbReference type="Proteomes" id="UP001603857">
    <property type="component" value="Unassembled WGS sequence"/>
</dbReference>
<protein>
    <submittedName>
        <fullName evidence="2">Uncharacterized protein</fullName>
    </submittedName>
</protein>
<dbReference type="EMBL" id="JBGMDY010000011">
    <property type="protein sequence ID" value="KAL2319173.1"/>
    <property type="molecule type" value="Genomic_DNA"/>
</dbReference>